<organism evidence="1 2">
    <name type="scientific">Peptacetobacter hominis</name>
    <dbReference type="NCBI Taxonomy" id="2743610"/>
    <lineage>
        <taxon>Bacteria</taxon>
        <taxon>Bacillati</taxon>
        <taxon>Bacillota</taxon>
        <taxon>Clostridia</taxon>
        <taxon>Peptostreptococcales</taxon>
        <taxon>Peptostreptococcaceae</taxon>
        <taxon>Peptacetobacter</taxon>
    </lineage>
</organism>
<dbReference type="InterPro" id="IPR038735">
    <property type="entry name" value="MSMEG_1276-like_NTP-PPase_dom"/>
</dbReference>
<sequence>MIEYDKLVRDNIPQIIESGGTKCEFETVDDFSALEYLYDKLREESQELIDCKNVDEACDVLEVVFAIASKYGYTEEELLARREERKSVRGGFEKNIVLKKVL</sequence>
<protein>
    <submittedName>
        <fullName evidence="1">Phosphoribosyl-ATP pyrophosphohydrolase</fullName>
    </submittedName>
</protein>
<proteinExistence type="predicted"/>
<dbReference type="Proteomes" id="UP000317863">
    <property type="component" value="Unassembled WGS sequence"/>
</dbReference>
<dbReference type="EMBL" id="SGJB01000017">
    <property type="protein sequence ID" value="TQQ84068.1"/>
    <property type="molecule type" value="Genomic_DNA"/>
</dbReference>
<dbReference type="AlphaFoldDB" id="A0A544QTQ0"/>
<dbReference type="OrthoDB" id="9813491at2"/>
<evidence type="ECO:0000313" key="2">
    <source>
        <dbReference type="Proteomes" id="UP000317863"/>
    </source>
</evidence>
<keyword evidence="1" id="KW-0378">Hydrolase</keyword>
<dbReference type="RefSeq" id="WP_142536522.1">
    <property type="nucleotide sequence ID" value="NZ_SGJB01000017.1"/>
</dbReference>
<accession>A0A544QTQ0</accession>
<dbReference type="SUPFAM" id="SSF101386">
    <property type="entry name" value="all-alpha NTP pyrophosphatases"/>
    <property type="match status" value="1"/>
</dbReference>
<keyword evidence="2" id="KW-1185">Reference proteome</keyword>
<comment type="caution">
    <text evidence="1">The sequence shown here is derived from an EMBL/GenBank/DDBJ whole genome shotgun (WGS) entry which is preliminary data.</text>
</comment>
<reference evidence="1 2" key="1">
    <citation type="submission" date="2019-02" db="EMBL/GenBank/DDBJ databases">
        <title>Peptostreptococcaceae bacterium ZHW00191 nov., a new bacterium isolated from the human gut.</title>
        <authorList>
            <person name="Zhou H.-W."/>
            <person name="Chen X.-J."/>
        </authorList>
    </citation>
    <scope>NUCLEOTIDE SEQUENCE [LARGE SCALE GENOMIC DNA]</scope>
    <source>
        <strain evidence="1 2">ZHW00191</strain>
    </source>
</reference>
<evidence type="ECO:0000313" key="1">
    <source>
        <dbReference type="EMBL" id="TQQ84068.1"/>
    </source>
</evidence>
<gene>
    <name evidence="1" type="ORF">EXD82_08680</name>
</gene>
<dbReference type="GO" id="GO:0016787">
    <property type="term" value="F:hydrolase activity"/>
    <property type="evidence" value="ECO:0007669"/>
    <property type="project" value="UniProtKB-KW"/>
</dbReference>
<dbReference type="CDD" id="cd11532">
    <property type="entry name" value="NTP-PPase_COG4997"/>
    <property type="match status" value="1"/>
</dbReference>
<name>A0A544QTQ0_9FIRM</name>